<dbReference type="CDD" id="cd19543">
    <property type="entry name" value="DCL_NRPS"/>
    <property type="match status" value="1"/>
</dbReference>
<dbReference type="SUPFAM" id="SSF47336">
    <property type="entry name" value="ACP-like"/>
    <property type="match status" value="2"/>
</dbReference>
<dbReference type="Gene3D" id="3.40.50.1820">
    <property type="entry name" value="alpha/beta hydrolase"/>
    <property type="match status" value="1"/>
</dbReference>
<organism evidence="7 8">
    <name type="scientific">Streptomyces coryli</name>
    <dbReference type="NCBI Taxonomy" id="1128680"/>
    <lineage>
        <taxon>Bacteria</taxon>
        <taxon>Bacillati</taxon>
        <taxon>Actinomycetota</taxon>
        <taxon>Actinomycetes</taxon>
        <taxon>Kitasatosporales</taxon>
        <taxon>Streptomycetaceae</taxon>
        <taxon>Streptomyces</taxon>
    </lineage>
</organism>
<evidence type="ECO:0000313" key="8">
    <source>
        <dbReference type="Proteomes" id="UP000481583"/>
    </source>
</evidence>
<dbReference type="GO" id="GO:0072330">
    <property type="term" value="P:monocarboxylic acid biosynthetic process"/>
    <property type="evidence" value="ECO:0007669"/>
    <property type="project" value="UniProtKB-ARBA"/>
</dbReference>
<keyword evidence="4" id="KW-0597">Phosphoprotein</keyword>
<evidence type="ECO:0000259" key="6">
    <source>
        <dbReference type="PROSITE" id="PS50075"/>
    </source>
</evidence>
<dbReference type="FunFam" id="1.10.1200.10:FF:000016">
    <property type="entry name" value="Non-ribosomal peptide synthase"/>
    <property type="match status" value="2"/>
</dbReference>
<dbReference type="SUPFAM" id="SSF52777">
    <property type="entry name" value="CoA-dependent acyltransferases"/>
    <property type="match status" value="4"/>
</dbReference>
<dbReference type="InterPro" id="IPR001242">
    <property type="entry name" value="Condensation_dom"/>
</dbReference>
<proteinExistence type="inferred from homology"/>
<dbReference type="InterPro" id="IPR009081">
    <property type="entry name" value="PP-bd_ACP"/>
</dbReference>
<evidence type="ECO:0000256" key="2">
    <source>
        <dbReference type="ARBA" id="ARBA00006432"/>
    </source>
</evidence>
<evidence type="ECO:0000256" key="5">
    <source>
        <dbReference type="SAM" id="MobiDB-lite"/>
    </source>
</evidence>
<evidence type="ECO:0000256" key="4">
    <source>
        <dbReference type="ARBA" id="ARBA00022553"/>
    </source>
</evidence>
<keyword evidence="8" id="KW-1185">Reference proteome</keyword>
<accession>A0A6G4U4W7</accession>
<dbReference type="InterPro" id="IPR025110">
    <property type="entry name" value="AMP-bd_C"/>
</dbReference>
<dbReference type="SUPFAM" id="SSF56801">
    <property type="entry name" value="Acetyl-CoA synthetase-like"/>
    <property type="match status" value="2"/>
</dbReference>
<dbReference type="InterPro" id="IPR000873">
    <property type="entry name" value="AMP-dep_synth/lig_dom"/>
</dbReference>
<dbReference type="SUPFAM" id="SSF53474">
    <property type="entry name" value="alpha/beta-Hydrolases"/>
    <property type="match status" value="1"/>
</dbReference>
<dbReference type="Pfam" id="PF00668">
    <property type="entry name" value="Condensation"/>
    <property type="match status" value="2"/>
</dbReference>
<dbReference type="GO" id="GO:0008610">
    <property type="term" value="P:lipid biosynthetic process"/>
    <property type="evidence" value="ECO:0007669"/>
    <property type="project" value="UniProtKB-ARBA"/>
</dbReference>
<dbReference type="Gene3D" id="1.10.1200.10">
    <property type="entry name" value="ACP-like"/>
    <property type="match status" value="1"/>
</dbReference>
<sequence length="2335" mass="247121">MNESALAGVWPLSPLQEGMLFHALFDERDTDVYVEQITIGLEGKVDADVLRKSWQALLDRHESLRAGFRRRNSGTPIQLVMRRAVLPWHEEDVSGLPEDEALAEADRLGIAARAQRFDLAVPPLLRILLVKLAPDRYQMVFTLHHILLDGWSLPILMQELWTAYEADGSTAGLPEVTPYRNYLEWLGRQDKEAAREAWRRGLDGVEGPTLVAPAVRDAAPAHCDVVPGEASVELSEALEQLTRAQGVTLNTVVQAAWALVVGKLTGRRDVVFGAAVAGRPADLPGMERMLGLFINTVPVRVRFDPAQSVADLLTELQGQQSALMDYQYLGLSDIQRLAGPGATFDTLMAFENFPSGANAQEPPPDEDGELPQPGGLKIVDAGVRESTNYPLGLVVSPMGGLGARLSYRPDVFGEGAARAVLDQLFRVLEGMAADPQGRVGRLDVLGAAERVEVVESWNATAREVASGTLGELFAAQVERSPDAVAVVGADVKWSYAELADRSDRVACELIARGVGRGDLVGVVMERSADLVGVLLGVVKAGAAFVPVDPAYPRERIAFMLGDSAPALVVCTAATQEVLPAGAARWVYGVEEAPRSGRIAPPVAGRPEDAAYVIYTSGSTGTPKGVVVTHSGIGNLAASQVERFGVEPGSRVLQLASLSFDAAVSELCMALLSGASLVMAGADRLPPHGSLTEVASAFEVTHVTVPPSVLATVEELPAAVRTLVVAGEACSPGLVERWSSGRRLVNAYGPTEVTVCATMSQPLSPTDEGPVPIGQPIGNTQAYVLDDFLQPAAIGVTGELYVSGPGLARGYLGKPTLTAERFIASPFPTGDEAAERMYRTGDLAHWTPDGNLVFAGRADEQVKIRGFRIEPGEIESLLTAHESVAQAAVIIREDRPGDKRLIAYVTPAHDQQTDVSALREHARDRLPDYMIPTAIVPLESLPITVNGKLDRAALPAPDFAAVTGGTGSRGPATPLEEVLCGLFAEVLGLEQVGAEASFFDLGGDSLLAMRLIARIRAVLDTELAISDLFAAPTVAEAARLIDADDGTGRAALTRRPRPDVLPLSYAQQRMWFLNRLEENDPEAGAAYNMPMALRLSGELDTAALEAALGDVADRHESLRTIFPETEGTPRQQVLEGAVGRPPLVVADTPAEQVDAVIAAQTSRGFDLSVDLPWRIRLLATGPAEHVLLIVAHHVAVDGWSMGVLARDLGAAYTARREGRAPEWQPLPVQYADYALWQREVLGELDDPGSLISGQLAYWHDALAGAPQELPLPADRQRPPVASFQGNTVPVRVDAQTHERLVGLAQRSKVTTFMVLQAALAALLSRMGAGDDIPIGTAVAGRGDAALDDLAGFFVNTLVLRTDLSSDPPFTELLGRVREADLSAYAHQDLPFERVVEDLNPTRSMGRNPLFQVSLGVQSASQDQGRLWDLPGLRVRPLAPDSGPESVPARVDLSAELSEQRDGDGRPAGIGGVLLYATDLFDEGTAEALAARFVRLLEQVVSDPAVRLSAIDVLGEGERALLVEGWNGVAPQVPVRSLGELFAAQVGRSPDAVAVVGAEAAWSYAELDAVAARVAAELAERGVGRGDLVGVVMERSPDLIGVLLGVVKAGAAFVPVDPSYPRERIAFILADSAPALVVCTAATHELVPAGAARLRYDDPQVAEAMAARPPEFPAVTGRPEDPAYVIYTSGSTGTPKGVVVSHSGIANLAATQQHDLGAGAGARVLQLASLSFDAAVWELCMALLSGAALVVPGVDRLPPHGSLAEAAAEFGVTHLTVSPSVLATVEDLPAGLRTLVVAAETCPPALVERWSDRRVINAYGPTETTVCATMTGPLADVGDGPVPIGRPFGGTQVYVLDEFLKPAAAGVTGELYVAGPGLARGYLGRPALTAERFVASPFASSGGRMYRTGDRGRWTGAGQLQFAGRTDDQVKIRGFRVEPGEIEAVLGAYEAVAQVTVIAREDRPGARRLVAYVVPDAGREVEVPALREFAAGRLPDYMVPTSVVVLPALPVTANGKLDRAALPAPDAADLGGREPRTPTEEVLCGLFGEVLGLERVSAEVSFFDLGGDSLLAMRLIARIREALQAEVSIRALFTAPTVEAVARSLSGGDGAADLGLLLPLRTEGDAAPVFCVHPSTGLSWCYSALVDRLPQDRPVYGLQARGYGAGEQLPESVVEMAADYVEQIRTVQPAGPYHLLGWSFGGAVAQAMATRLQELGEEVALLVSLDGYPAGADGPAGGAVGERRPTARILSEIQRVNANNLRLLRDFRPAVFRGDLLLFVAAEGGRPDSVTPAVAAGSWDSYVDGAVEGVLINSDHDGMMKPKPLAEIAGLISEKLA</sequence>
<dbReference type="PROSITE" id="PS00012">
    <property type="entry name" value="PHOSPHOPANTETHEINE"/>
    <property type="match status" value="2"/>
</dbReference>
<dbReference type="InterPro" id="IPR029058">
    <property type="entry name" value="AB_hydrolase_fold"/>
</dbReference>
<dbReference type="FunFam" id="3.30.559.10:FF:000012">
    <property type="entry name" value="Non-ribosomal peptide synthetase"/>
    <property type="match status" value="1"/>
</dbReference>
<protein>
    <submittedName>
        <fullName evidence="7">Amino acid adenylation domain-containing protein</fullName>
    </submittedName>
</protein>
<dbReference type="Pfam" id="PF00975">
    <property type="entry name" value="Thioesterase"/>
    <property type="match status" value="1"/>
</dbReference>
<feature type="domain" description="Carrier" evidence="6">
    <location>
        <begin position="2032"/>
        <end position="2107"/>
    </location>
</feature>
<keyword evidence="3" id="KW-0596">Phosphopantetheine</keyword>
<dbReference type="InterPro" id="IPR020806">
    <property type="entry name" value="PKS_PP-bd"/>
</dbReference>
<dbReference type="GO" id="GO:0003824">
    <property type="term" value="F:catalytic activity"/>
    <property type="evidence" value="ECO:0007669"/>
    <property type="project" value="InterPro"/>
</dbReference>
<dbReference type="InterPro" id="IPR020845">
    <property type="entry name" value="AMP-binding_CS"/>
</dbReference>
<comment type="cofactor">
    <cofactor evidence="1">
        <name>pantetheine 4'-phosphate</name>
        <dbReference type="ChEBI" id="CHEBI:47942"/>
    </cofactor>
</comment>
<comment type="caution">
    <text evidence="7">The sequence shown here is derived from an EMBL/GenBank/DDBJ whole genome shotgun (WGS) entry which is preliminary data.</text>
</comment>
<dbReference type="CDD" id="cd19540">
    <property type="entry name" value="LCL_NRPS-like"/>
    <property type="match status" value="1"/>
</dbReference>
<dbReference type="SMART" id="SM00824">
    <property type="entry name" value="PKS_TE"/>
    <property type="match status" value="1"/>
</dbReference>
<dbReference type="PROSITE" id="PS50075">
    <property type="entry name" value="CARRIER"/>
    <property type="match status" value="2"/>
</dbReference>
<dbReference type="FunFam" id="3.40.50.980:FF:000001">
    <property type="entry name" value="Non-ribosomal peptide synthetase"/>
    <property type="match status" value="2"/>
</dbReference>
<evidence type="ECO:0000256" key="3">
    <source>
        <dbReference type="ARBA" id="ARBA00022450"/>
    </source>
</evidence>
<name>A0A6G4U4W7_9ACTN</name>
<dbReference type="EMBL" id="JAAKZV010000110">
    <property type="protein sequence ID" value="NGN66780.1"/>
    <property type="molecule type" value="Genomic_DNA"/>
</dbReference>
<feature type="domain" description="Carrier" evidence="6">
    <location>
        <begin position="969"/>
        <end position="1044"/>
    </location>
</feature>
<dbReference type="InterPro" id="IPR001031">
    <property type="entry name" value="Thioesterase"/>
</dbReference>
<dbReference type="Gene3D" id="3.30.559.10">
    <property type="entry name" value="Chloramphenicol acetyltransferase-like domain"/>
    <property type="match status" value="2"/>
</dbReference>
<evidence type="ECO:0000256" key="1">
    <source>
        <dbReference type="ARBA" id="ARBA00001957"/>
    </source>
</evidence>
<dbReference type="SMART" id="SM00823">
    <property type="entry name" value="PKS_PP"/>
    <property type="match status" value="2"/>
</dbReference>
<dbReference type="GO" id="GO:0043041">
    <property type="term" value="P:amino acid activation for nonribosomal peptide biosynthetic process"/>
    <property type="evidence" value="ECO:0007669"/>
    <property type="project" value="TreeGrafter"/>
</dbReference>
<dbReference type="FunFam" id="3.40.50.12780:FF:000012">
    <property type="entry name" value="Non-ribosomal peptide synthetase"/>
    <property type="match status" value="2"/>
</dbReference>
<dbReference type="Gene3D" id="3.30.559.30">
    <property type="entry name" value="Nonribosomal peptide synthetase, condensation domain"/>
    <property type="match status" value="2"/>
</dbReference>
<dbReference type="InterPro" id="IPR036736">
    <property type="entry name" value="ACP-like_sf"/>
</dbReference>
<dbReference type="InterPro" id="IPR010071">
    <property type="entry name" value="AA_adenyl_dom"/>
</dbReference>
<gene>
    <name evidence="7" type="ORF">G5C51_23105</name>
</gene>
<dbReference type="Pfam" id="PF00550">
    <property type="entry name" value="PP-binding"/>
    <property type="match status" value="2"/>
</dbReference>
<dbReference type="InterPro" id="IPR006162">
    <property type="entry name" value="Ppantetheine_attach_site"/>
</dbReference>
<dbReference type="Proteomes" id="UP000481583">
    <property type="component" value="Unassembled WGS sequence"/>
</dbReference>
<dbReference type="FunFam" id="3.30.300.30:FF:000010">
    <property type="entry name" value="Enterobactin synthetase component F"/>
    <property type="match status" value="2"/>
</dbReference>
<comment type="similarity">
    <text evidence="2">Belongs to the ATP-dependent AMP-binding enzyme family.</text>
</comment>
<dbReference type="Pfam" id="PF13193">
    <property type="entry name" value="AMP-binding_C"/>
    <property type="match status" value="2"/>
</dbReference>
<evidence type="ECO:0000313" key="7">
    <source>
        <dbReference type="EMBL" id="NGN66780.1"/>
    </source>
</evidence>
<dbReference type="Pfam" id="PF00501">
    <property type="entry name" value="AMP-binding"/>
    <property type="match status" value="2"/>
</dbReference>
<feature type="region of interest" description="Disordered" evidence="5">
    <location>
        <begin position="353"/>
        <end position="375"/>
    </location>
</feature>
<dbReference type="PROSITE" id="PS00455">
    <property type="entry name" value="AMP_BINDING"/>
    <property type="match status" value="2"/>
</dbReference>
<dbReference type="GO" id="GO:0017000">
    <property type="term" value="P:antibiotic biosynthetic process"/>
    <property type="evidence" value="ECO:0007669"/>
    <property type="project" value="UniProtKB-ARBA"/>
</dbReference>
<dbReference type="InterPro" id="IPR023213">
    <property type="entry name" value="CAT-like_dom_sf"/>
</dbReference>
<dbReference type="NCBIfam" id="TIGR01733">
    <property type="entry name" value="AA-adenyl-dom"/>
    <property type="match status" value="2"/>
</dbReference>
<dbReference type="RefSeq" id="WP_165240088.1">
    <property type="nucleotide sequence ID" value="NZ_JAAKZV010000110.1"/>
</dbReference>
<dbReference type="FunFam" id="2.30.38.10:FF:000001">
    <property type="entry name" value="Non-ribosomal peptide synthetase PvdI"/>
    <property type="match status" value="1"/>
</dbReference>
<dbReference type="GO" id="GO:0044550">
    <property type="term" value="P:secondary metabolite biosynthetic process"/>
    <property type="evidence" value="ECO:0007669"/>
    <property type="project" value="UniProtKB-ARBA"/>
</dbReference>
<dbReference type="PANTHER" id="PTHR45527:SF1">
    <property type="entry name" value="FATTY ACID SYNTHASE"/>
    <property type="match status" value="1"/>
</dbReference>
<dbReference type="GO" id="GO:0031177">
    <property type="term" value="F:phosphopantetheine binding"/>
    <property type="evidence" value="ECO:0007669"/>
    <property type="project" value="InterPro"/>
</dbReference>
<dbReference type="InterPro" id="IPR045851">
    <property type="entry name" value="AMP-bd_C_sf"/>
</dbReference>
<dbReference type="InterPro" id="IPR020802">
    <property type="entry name" value="TesA-like"/>
</dbReference>
<dbReference type="Gene3D" id="2.30.38.10">
    <property type="entry name" value="Luciferase, Domain 3"/>
    <property type="match status" value="2"/>
</dbReference>
<dbReference type="PANTHER" id="PTHR45527">
    <property type="entry name" value="NONRIBOSOMAL PEPTIDE SYNTHETASE"/>
    <property type="match status" value="1"/>
</dbReference>
<reference evidence="7 8" key="1">
    <citation type="submission" date="2020-02" db="EMBL/GenBank/DDBJ databases">
        <title>Whole-genome analyses of novel actinobacteria.</title>
        <authorList>
            <person name="Sahin N."/>
        </authorList>
    </citation>
    <scope>NUCLEOTIDE SEQUENCE [LARGE SCALE GENOMIC DNA]</scope>
    <source>
        <strain evidence="7 8">A7024</strain>
    </source>
</reference>
<dbReference type="GO" id="GO:0005829">
    <property type="term" value="C:cytosol"/>
    <property type="evidence" value="ECO:0007669"/>
    <property type="project" value="TreeGrafter"/>
</dbReference>
<dbReference type="Gene3D" id="3.30.300.30">
    <property type="match status" value="2"/>
</dbReference>
<dbReference type="Gene3D" id="3.40.50.980">
    <property type="match status" value="4"/>
</dbReference>